<accession>A0A2Z6B2F3</accession>
<dbReference type="GO" id="GO:0005886">
    <property type="term" value="C:plasma membrane"/>
    <property type="evidence" value="ECO:0007669"/>
    <property type="project" value="UniProtKB-SubCell"/>
</dbReference>
<evidence type="ECO:0000256" key="3">
    <source>
        <dbReference type="ARBA" id="ARBA00022781"/>
    </source>
</evidence>
<dbReference type="OrthoDB" id="9802471at2"/>
<comment type="subcellular location">
    <subcellularLocation>
        <location evidence="7">Cell membrane</location>
        <topology evidence="7">Peripheral membrane protein</topology>
    </subcellularLocation>
    <subcellularLocation>
        <location evidence="1">Membrane</location>
    </subcellularLocation>
</comment>
<dbReference type="Pfam" id="PF00213">
    <property type="entry name" value="OSCP"/>
    <property type="match status" value="1"/>
</dbReference>
<name>A0A2Z6B2F3_9BACT</name>
<gene>
    <name evidence="7 8" type="primary">atpH</name>
    <name evidence="8" type="ORF">DFE_2935</name>
</gene>
<evidence type="ECO:0000256" key="5">
    <source>
        <dbReference type="ARBA" id="ARBA00023136"/>
    </source>
</evidence>
<dbReference type="GO" id="GO:0046933">
    <property type="term" value="F:proton-transporting ATP synthase activity, rotational mechanism"/>
    <property type="evidence" value="ECO:0007669"/>
    <property type="project" value="UniProtKB-UniRule"/>
</dbReference>
<dbReference type="Proteomes" id="UP000269883">
    <property type="component" value="Chromosome"/>
</dbReference>
<comment type="similarity">
    <text evidence="7">Belongs to the ATPase delta chain family.</text>
</comment>
<comment type="function">
    <text evidence="7">F(1)F(0) ATP synthase produces ATP from ADP in the presence of a proton or sodium gradient. F-type ATPases consist of two structural domains, F(1) containing the extramembraneous catalytic core and F(0) containing the membrane proton channel, linked together by a central stalk and a peripheral stalk. During catalysis, ATP synthesis in the catalytic domain of F(1) is coupled via a rotary mechanism of the central stalk subunits to proton translocation.</text>
</comment>
<keyword evidence="4 7" id="KW-0406">Ion transport</keyword>
<dbReference type="PANTHER" id="PTHR11910">
    <property type="entry name" value="ATP SYNTHASE DELTA CHAIN"/>
    <property type="match status" value="1"/>
</dbReference>
<dbReference type="Gene3D" id="1.10.520.20">
    <property type="entry name" value="N-terminal domain of the delta subunit of the F1F0-ATP synthase"/>
    <property type="match status" value="1"/>
</dbReference>
<evidence type="ECO:0000256" key="2">
    <source>
        <dbReference type="ARBA" id="ARBA00022448"/>
    </source>
</evidence>
<organism evidence="8 9">
    <name type="scientific">Desulfovibrio ferrophilus</name>
    <dbReference type="NCBI Taxonomy" id="241368"/>
    <lineage>
        <taxon>Bacteria</taxon>
        <taxon>Pseudomonadati</taxon>
        <taxon>Thermodesulfobacteriota</taxon>
        <taxon>Desulfovibrionia</taxon>
        <taxon>Desulfovibrionales</taxon>
        <taxon>Desulfovibrionaceae</taxon>
        <taxon>Desulfovibrio</taxon>
    </lineage>
</organism>
<keyword evidence="2 7" id="KW-0813">Transport</keyword>
<comment type="function">
    <text evidence="7">This protein is part of the stalk that links CF(0) to CF(1). It either transmits conformational changes from CF(0) to CF(1) or is implicated in proton conduction.</text>
</comment>
<dbReference type="KEGG" id="dfl:DFE_2935"/>
<dbReference type="InterPro" id="IPR000711">
    <property type="entry name" value="ATPase_OSCP/dsu"/>
</dbReference>
<keyword evidence="5 7" id="KW-0472">Membrane</keyword>
<reference evidence="8 9" key="1">
    <citation type="journal article" date="2018" name="Sci. Adv.">
        <title>Multi-heme cytochromes provide a pathway for survival in energy-limited environments.</title>
        <authorList>
            <person name="Deng X."/>
            <person name="Dohmae N."/>
            <person name="Nealson K.H."/>
            <person name="Hashimoto K."/>
            <person name="Okamoto A."/>
        </authorList>
    </citation>
    <scope>NUCLEOTIDE SEQUENCE [LARGE SCALE GENOMIC DNA]</scope>
    <source>
        <strain evidence="8 9">IS5</strain>
    </source>
</reference>
<proteinExistence type="inferred from homology"/>
<dbReference type="HAMAP" id="MF_01416">
    <property type="entry name" value="ATP_synth_delta_bact"/>
    <property type="match status" value="1"/>
</dbReference>
<evidence type="ECO:0000256" key="1">
    <source>
        <dbReference type="ARBA" id="ARBA00004370"/>
    </source>
</evidence>
<protein>
    <recommendedName>
        <fullName evidence="7">ATP synthase subunit delta</fullName>
    </recommendedName>
    <alternativeName>
        <fullName evidence="7">ATP synthase F(1) sector subunit delta</fullName>
    </alternativeName>
    <alternativeName>
        <fullName evidence="7">F-type ATPase subunit delta</fullName>
        <shortName evidence="7">F-ATPase subunit delta</shortName>
    </alternativeName>
</protein>
<dbReference type="RefSeq" id="WP_126380689.1">
    <property type="nucleotide sequence ID" value="NZ_AP017378.1"/>
</dbReference>
<evidence type="ECO:0000313" key="9">
    <source>
        <dbReference type="Proteomes" id="UP000269883"/>
    </source>
</evidence>
<keyword evidence="3 7" id="KW-0375">Hydrogen ion transport</keyword>
<evidence type="ECO:0000256" key="6">
    <source>
        <dbReference type="ARBA" id="ARBA00023310"/>
    </source>
</evidence>
<keyword evidence="6 7" id="KW-0066">ATP synthesis</keyword>
<keyword evidence="9" id="KW-1185">Reference proteome</keyword>
<sequence>MTANIVARRYARALFSLGQGTGDAEMQAYGKDLAALVAVLMESPELLKLFRNPIFTREEKKAIVEKILSQTNPSTIVKNFCFLLADKDRLSALPEIEAYYGVLLDEAKGIVRGELVTAIELEDAKQIEVKKQLADQLGKELILDFSADANILGGVVLKVGDKILDASLKAQLNAMKEQIKRGE</sequence>
<dbReference type="PRINTS" id="PR00125">
    <property type="entry name" value="ATPASEDELTA"/>
</dbReference>
<dbReference type="NCBIfam" id="TIGR01145">
    <property type="entry name" value="ATP_synt_delta"/>
    <property type="match status" value="1"/>
</dbReference>
<dbReference type="SUPFAM" id="SSF47928">
    <property type="entry name" value="N-terminal domain of the delta subunit of the F1F0-ATP synthase"/>
    <property type="match status" value="1"/>
</dbReference>
<dbReference type="InterPro" id="IPR026015">
    <property type="entry name" value="ATP_synth_OSCP/delta_N_sf"/>
</dbReference>
<evidence type="ECO:0000256" key="4">
    <source>
        <dbReference type="ARBA" id="ARBA00023065"/>
    </source>
</evidence>
<keyword evidence="7" id="KW-0139">CF(1)</keyword>
<dbReference type="GO" id="GO:0045259">
    <property type="term" value="C:proton-transporting ATP synthase complex"/>
    <property type="evidence" value="ECO:0007669"/>
    <property type="project" value="UniProtKB-KW"/>
</dbReference>
<dbReference type="AlphaFoldDB" id="A0A2Z6B2F3"/>
<evidence type="ECO:0000256" key="7">
    <source>
        <dbReference type="HAMAP-Rule" id="MF_01416"/>
    </source>
</evidence>
<keyword evidence="7" id="KW-1003">Cell membrane</keyword>
<dbReference type="EMBL" id="AP017378">
    <property type="protein sequence ID" value="BBD09661.1"/>
    <property type="molecule type" value="Genomic_DNA"/>
</dbReference>
<evidence type="ECO:0000313" key="8">
    <source>
        <dbReference type="EMBL" id="BBD09661.1"/>
    </source>
</evidence>